<dbReference type="Pfam" id="PF12684">
    <property type="entry name" value="DUF3799"/>
    <property type="match status" value="1"/>
</dbReference>
<gene>
    <name evidence="2" type="ORF">F1188_11195</name>
</gene>
<evidence type="ECO:0000313" key="2">
    <source>
        <dbReference type="EMBL" id="KAA5605456.1"/>
    </source>
</evidence>
<evidence type="ECO:0000313" key="3">
    <source>
        <dbReference type="Proteomes" id="UP000324065"/>
    </source>
</evidence>
<dbReference type="EMBL" id="VWPJ01000009">
    <property type="protein sequence ID" value="KAA5605456.1"/>
    <property type="molecule type" value="Genomic_DNA"/>
</dbReference>
<dbReference type="Proteomes" id="UP000324065">
    <property type="component" value="Unassembled WGS sequence"/>
</dbReference>
<dbReference type="InterPro" id="IPR011604">
    <property type="entry name" value="PDDEXK-like_dom_sf"/>
</dbReference>
<accession>A0A5M6IB30</accession>
<protein>
    <recommendedName>
        <fullName evidence="1">Putative exodeoxyribonuclease 8 PDDEXK-like domain-containing protein</fullName>
    </recommendedName>
</protein>
<comment type="caution">
    <text evidence="2">The sequence shown here is derived from an EMBL/GenBank/DDBJ whole genome shotgun (WGS) entry which is preliminary data.</text>
</comment>
<dbReference type="Gene3D" id="3.90.320.10">
    <property type="match status" value="1"/>
</dbReference>
<evidence type="ECO:0000259" key="1">
    <source>
        <dbReference type="Pfam" id="PF12684"/>
    </source>
</evidence>
<dbReference type="AlphaFoldDB" id="A0A5M6IB30"/>
<dbReference type="RefSeq" id="WP_150062507.1">
    <property type="nucleotide sequence ID" value="NZ_JACHII010000021.1"/>
</dbReference>
<proteinExistence type="predicted"/>
<organism evidence="2 3">
    <name type="scientific">Roseospira marina</name>
    <dbReference type="NCBI Taxonomy" id="140057"/>
    <lineage>
        <taxon>Bacteria</taxon>
        <taxon>Pseudomonadati</taxon>
        <taxon>Pseudomonadota</taxon>
        <taxon>Alphaproteobacteria</taxon>
        <taxon>Rhodospirillales</taxon>
        <taxon>Rhodospirillaceae</taxon>
        <taxon>Roseospira</taxon>
    </lineage>
</organism>
<dbReference type="InterPro" id="IPR024432">
    <property type="entry name" value="Put_RecE_PDDEXK-like_dom"/>
</dbReference>
<feature type="domain" description="Putative exodeoxyribonuclease 8 PDDEXK-like" evidence="1">
    <location>
        <begin position="63"/>
        <end position="281"/>
    </location>
</feature>
<name>A0A5M6IB30_9PROT</name>
<keyword evidence="3" id="KW-1185">Reference proteome</keyword>
<sequence>MTADTFTIRPDPGGPIREPGFYRFDEDRYHDDPCDAPSLSSGTAKELLRKSPWHAWRGHPRLGGADEKRASRNMDLGSVVHALILGEGSDVEVIDASGYTTKAAREARDAARDAGKTPILAAEWDQAQAMAKWVRRQIAESEAANFLDPVTGQSEVSGFWRDGSDDAPIWCRMRADRLVVPGRMPIIYDIKTQTTAAPAEFSRSLWRDRMQVQEGLYRRGARALLGTDTVLFRWIVVERDPPHAVSVVSLDPKAQAIADQDAERAIQAWEQCLKRGWWPGYPRLVCHVEAPGYVAKQYDESDDPAEATRDQFDVAYRFQAGDAKAATPWSEAR</sequence>
<reference evidence="2 3" key="1">
    <citation type="submission" date="2019-09" db="EMBL/GenBank/DDBJ databases">
        <title>Genome sequence of Roseospira marina, one of the more divergent members of the non-sulfur purple photosynthetic bacterial family, the Rhodospirillaceae.</title>
        <authorList>
            <person name="Meyer T."/>
            <person name="Kyndt J."/>
        </authorList>
    </citation>
    <scope>NUCLEOTIDE SEQUENCE [LARGE SCALE GENOMIC DNA]</scope>
    <source>
        <strain evidence="2 3">DSM 15113</strain>
    </source>
</reference>
<dbReference type="OrthoDB" id="3292504at2"/>